<evidence type="ECO:0000313" key="4">
    <source>
        <dbReference type="Proteomes" id="UP000467841"/>
    </source>
</evidence>
<dbReference type="PROSITE" id="PS50090">
    <property type="entry name" value="MYB_LIKE"/>
    <property type="match status" value="1"/>
</dbReference>
<dbReference type="AlphaFoldDB" id="A0A6D2HX23"/>
<dbReference type="EMBL" id="CACVBM020000333">
    <property type="protein sequence ID" value="CAA7017783.1"/>
    <property type="molecule type" value="Genomic_DNA"/>
</dbReference>
<sequence length="307" mass="34747">MTTPINSPSYSYSFTNLLHHAGTPPLTPLFCTQTPTFYTQSPEPGTPLTPDDEPIDESAAGSSREARKRWTVPEDKALISAWLNTSKDPVTATDQRGGAIWKRVTTYYSECEAVKNMTPREWNNCKRRWQKINEGCQRFCGCFEQAGRQATSGHSDDDVYQMAYKFFYQDQKSNFLLEHAWRALRNEQKWCELTKGKGKAHGKRAQPHTSAEGSPMEDKVEVRPIGVKGAKAAKLKGTNKTVPRTKEEREASLKKLQTVAALREKEFENKDKLADKQLLDTLLGKTEPLTEIENALKNTLITRIYSL</sequence>
<dbReference type="PANTHER" id="PTHR45023:SF4">
    <property type="entry name" value="GLYCINE-RICH PROTEIN-RELATED"/>
    <property type="match status" value="1"/>
</dbReference>
<feature type="region of interest" description="Disordered" evidence="1">
    <location>
        <begin position="195"/>
        <end position="220"/>
    </location>
</feature>
<feature type="region of interest" description="Disordered" evidence="1">
    <location>
        <begin position="34"/>
        <end position="69"/>
    </location>
</feature>
<gene>
    <name evidence="3" type="ORF">MERR_LOCUS5018</name>
</gene>
<dbReference type="Proteomes" id="UP000467841">
    <property type="component" value="Unassembled WGS sequence"/>
</dbReference>
<keyword evidence="4" id="KW-1185">Reference proteome</keyword>
<dbReference type="InterPro" id="IPR001005">
    <property type="entry name" value="SANT/Myb"/>
</dbReference>
<feature type="compositionally biased region" description="Basic residues" evidence="1">
    <location>
        <begin position="196"/>
        <end position="206"/>
    </location>
</feature>
<dbReference type="PANTHER" id="PTHR45023">
    <property type="match status" value="1"/>
</dbReference>
<evidence type="ECO:0000256" key="1">
    <source>
        <dbReference type="SAM" id="MobiDB-lite"/>
    </source>
</evidence>
<evidence type="ECO:0000313" key="3">
    <source>
        <dbReference type="EMBL" id="CAA7017783.1"/>
    </source>
</evidence>
<proteinExistence type="predicted"/>
<feature type="domain" description="Myb-like" evidence="2">
    <location>
        <begin position="62"/>
        <end position="133"/>
    </location>
</feature>
<protein>
    <recommendedName>
        <fullName evidence="2">Myb-like domain-containing protein</fullName>
    </recommendedName>
</protein>
<accession>A0A6D2HX23</accession>
<name>A0A6D2HX23_9BRAS</name>
<feature type="compositionally biased region" description="Polar residues" evidence="1">
    <location>
        <begin position="34"/>
        <end position="43"/>
    </location>
</feature>
<evidence type="ECO:0000259" key="2">
    <source>
        <dbReference type="PROSITE" id="PS50090"/>
    </source>
</evidence>
<reference evidence="3" key="1">
    <citation type="submission" date="2020-01" db="EMBL/GenBank/DDBJ databases">
        <authorList>
            <person name="Mishra B."/>
        </authorList>
    </citation>
    <scope>NUCLEOTIDE SEQUENCE [LARGE SCALE GENOMIC DNA]</scope>
</reference>
<organism evidence="3 4">
    <name type="scientific">Microthlaspi erraticum</name>
    <dbReference type="NCBI Taxonomy" id="1685480"/>
    <lineage>
        <taxon>Eukaryota</taxon>
        <taxon>Viridiplantae</taxon>
        <taxon>Streptophyta</taxon>
        <taxon>Embryophyta</taxon>
        <taxon>Tracheophyta</taxon>
        <taxon>Spermatophyta</taxon>
        <taxon>Magnoliopsida</taxon>
        <taxon>eudicotyledons</taxon>
        <taxon>Gunneridae</taxon>
        <taxon>Pentapetalae</taxon>
        <taxon>rosids</taxon>
        <taxon>malvids</taxon>
        <taxon>Brassicales</taxon>
        <taxon>Brassicaceae</taxon>
        <taxon>Coluteocarpeae</taxon>
        <taxon>Microthlaspi</taxon>
    </lineage>
</organism>
<dbReference type="OrthoDB" id="2507178at2759"/>
<comment type="caution">
    <text evidence="3">The sequence shown here is derived from an EMBL/GenBank/DDBJ whole genome shotgun (WGS) entry which is preliminary data.</text>
</comment>